<feature type="transmembrane region" description="Helical" evidence="12">
    <location>
        <begin position="169"/>
        <end position="193"/>
    </location>
</feature>
<evidence type="ECO:0000256" key="10">
    <source>
        <dbReference type="ARBA" id="ARBA00023180"/>
    </source>
</evidence>
<dbReference type="RefSeq" id="XP_014183814.1">
    <property type="nucleotide sequence ID" value="XM_014328339.1"/>
</dbReference>
<dbReference type="Proteomes" id="UP000002748">
    <property type="component" value="Unassembled WGS sequence"/>
</dbReference>
<dbReference type="SMART" id="SM00382">
    <property type="entry name" value="AAA"/>
    <property type="match status" value="2"/>
</dbReference>
<dbReference type="GO" id="GO:0090374">
    <property type="term" value="P:oligopeptide export from mitochondrion"/>
    <property type="evidence" value="ECO:0007669"/>
    <property type="project" value="TreeGrafter"/>
</dbReference>
<dbReference type="PANTHER" id="PTHR43394:SF27">
    <property type="entry name" value="ATP-DEPENDENT TRANSLOCASE ABCB1-LIKE"/>
    <property type="match status" value="1"/>
</dbReference>
<dbReference type="HOGENOM" id="CLU_000604_17_2_1"/>
<accession>J6FBC1</accession>
<dbReference type="GO" id="GO:0015421">
    <property type="term" value="F:ABC-type oligopeptide transporter activity"/>
    <property type="evidence" value="ECO:0007669"/>
    <property type="project" value="TreeGrafter"/>
</dbReference>
<keyword evidence="7" id="KW-0067">ATP-binding</keyword>
<keyword evidence="5" id="KW-0677">Repeat</keyword>
<evidence type="ECO:0000256" key="7">
    <source>
        <dbReference type="ARBA" id="ARBA00022840"/>
    </source>
</evidence>
<feature type="domain" description="ABC transporter" evidence="13">
    <location>
        <begin position="1187"/>
        <end position="1427"/>
    </location>
</feature>
<dbReference type="FunFam" id="3.40.50.300:FF:000916">
    <property type="entry name" value="ABC transporter B family member 9"/>
    <property type="match status" value="1"/>
</dbReference>
<dbReference type="OrthoDB" id="6500128at2759"/>
<dbReference type="CDD" id="cd18577">
    <property type="entry name" value="ABC_6TM_Pgp_ABCB1_D1_like"/>
    <property type="match status" value="1"/>
</dbReference>
<evidence type="ECO:0008006" key="17">
    <source>
        <dbReference type="Google" id="ProtNLM"/>
    </source>
</evidence>
<keyword evidence="3" id="KW-0813">Transport</keyword>
<feature type="transmembrane region" description="Helical" evidence="12">
    <location>
        <begin position="339"/>
        <end position="359"/>
    </location>
</feature>
<evidence type="ECO:0000259" key="14">
    <source>
        <dbReference type="PROSITE" id="PS50929"/>
    </source>
</evidence>
<evidence type="ECO:0000256" key="1">
    <source>
        <dbReference type="ARBA" id="ARBA00004651"/>
    </source>
</evidence>
<keyword evidence="10" id="KW-0325">Glycoprotein</keyword>
<dbReference type="InterPro" id="IPR027417">
    <property type="entry name" value="P-loop_NTPase"/>
</dbReference>
<dbReference type="PANTHER" id="PTHR43394">
    <property type="entry name" value="ATP-DEPENDENT PERMEASE MDL1, MITOCHONDRIAL"/>
    <property type="match status" value="1"/>
</dbReference>
<dbReference type="GeneID" id="25987476"/>
<dbReference type="Gene3D" id="1.20.1560.10">
    <property type="entry name" value="ABC transporter type 1, transmembrane domain"/>
    <property type="match status" value="1"/>
</dbReference>
<dbReference type="PROSITE" id="PS50893">
    <property type="entry name" value="ABC_TRANSPORTER_2"/>
    <property type="match status" value="2"/>
</dbReference>
<feature type="domain" description="ABC transmembrane type-1" evidence="14">
    <location>
        <begin position="863"/>
        <end position="1150"/>
    </location>
</feature>
<feature type="region of interest" description="Disordered" evidence="11">
    <location>
        <begin position="27"/>
        <end position="129"/>
    </location>
</feature>
<feature type="transmembrane region" description="Helical" evidence="12">
    <location>
        <begin position="1006"/>
        <end position="1026"/>
    </location>
</feature>
<evidence type="ECO:0000313" key="15">
    <source>
        <dbReference type="EMBL" id="EJT52447.1"/>
    </source>
</evidence>
<dbReference type="EMBL" id="ALBS01000025">
    <property type="protein sequence ID" value="EJT52447.1"/>
    <property type="molecule type" value="Genomic_DNA"/>
</dbReference>
<dbReference type="InterPro" id="IPR039421">
    <property type="entry name" value="Type_1_exporter"/>
</dbReference>
<dbReference type="SUPFAM" id="SSF52540">
    <property type="entry name" value="P-loop containing nucleoside triphosphate hydrolases"/>
    <property type="match status" value="2"/>
</dbReference>
<evidence type="ECO:0000256" key="6">
    <source>
        <dbReference type="ARBA" id="ARBA00022741"/>
    </source>
</evidence>
<reference evidence="15 16" key="1">
    <citation type="journal article" date="2012" name="Eukaryot. Cell">
        <title>Draft genome sequence of CBS 2479, the standard type strain of Trichosporon asahii.</title>
        <authorList>
            <person name="Yang R.Y."/>
            <person name="Li H.T."/>
            <person name="Zhu H."/>
            <person name="Zhou G.P."/>
            <person name="Wang M."/>
            <person name="Wang L."/>
        </authorList>
    </citation>
    <scope>NUCLEOTIDE SEQUENCE [LARGE SCALE GENOMIC DNA]</scope>
    <source>
        <strain evidence="16">ATCC 90039 / CBS 2479 / JCM 2466 / KCTC 7840 / NCYC 2677 / UAMH 7654</strain>
    </source>
</reference>
<comment type="similarity">
    <text evidence="2">Belongs to the ABC transporter superfamily. ABCB family. Multidrug resistance exporter (TC 3.A.1.201) subfamily.</text>
</comment>
<keyword evidence="4 12" id="KW-0812">Transmembrane</keyword>
<dbReference type="PROSITE" id="PS50929">
    <property type="entry name" value="ABC_TM1F"/>
    <property type="match status" value="2"/>
</dbReference>
<evidence type="ECO:0000256" key="12">
    <source>
        <dbReference type="SAM" id="Phobius"/>
    </source>
</evidence>
<dbReference type="Pfam" id="PF00005">
    <property type="entry name" value="ABC_tran"/>
    <property type="match status" value="2"/>
</dbReference>
<feature type="region of interest" description="Disordered" evidence="11">
    <location>
        <begin position="1"/>
        <end position="20"/>
    </location>
</feature>
<name>J6FBC1_TRIAS</name>
<evidence type="ECO:0000256" key="3">
    <source>
        <dbReference type="ARBA" id="ARBA00022448"/>
    </source>
</evidence>
<dbReference type="InterPro" id="IPR003439">
    <property type="entry name" value="ABC_transporter-like_ATP-bd"/>
</dbReference>
<evidence type="ECO:0000256" key="2">
    <source>
        <dbReference type="ARBA" id="ARBA00007577"/>
    </source>
</evidence>
<feature type="domain" description="ABC transmembrane type-1" evidence="14">
    <location>
        <begin position="173"/>
        <end position="481"/>
    </location>
</feature>
<feature type="transmembrane region" description="Helical" evidence="12">
    <location>
        <begin position="861"/>
        <end position="887"/>
    </location>
</feature>
<keyword evidence="8 12" id="KW-1133">Transmembrane helix</keyword>
<evidence type="ECO:0000256" key="4">
    <source>
        <dbReference type="ARBA" id="ARBA00022692"/>
    </source>
</evidence>
<feature type="transmembrane region" description="Helical" evidence="12">
    <location>
        <begin position="1127"/>
        <end position="1145"/>
    </location>
</feature>
<dbReference type="Gene3D" id="3.40.50.300">
    <property type="entry name" value="P-loop containing nucleotide triphosphate hydrolases"/>
    <property type="match status" value="2"/>
</dbReference>
<dbReference type="GO" id="GO:0005524">
    <property type="term" value="F:ATP binding"/>
    <property type="evidence" value="ECO:0007669"/>
    <property type="project" value="UniProtKB-KW"/>
</dbReference>
<protein>
    <recommendedName>
        <fullName evidence="17">Multidrug resistance protein 1</fullName>
    </recommendedName>
</protein>
<dbReference type="FunFam" id="3.40.50.300:FF:000066">
    <property type="entry name" value="ABC transporter B family member 1"/>
    <property type="match status" value="1"/>
</dbReference>
<feature type="domain" description="ABC transporter" evidence="13">
    <location>
        <begin position="516"/>
        <end position="761"/>
    </location>
</feature>
<dbReference type="CDD" id="cd18578">
    <property type="entry name" value="ABC_6TM_Pgp_ABCB1_D2_like"/>
    <property type="match status" value="1"/>
</dbReference>
<evidence type="ECO:0000256" key="11">
    <source>
        <dbReference type="SAM" id="MobiDB-lite"/>
    </source>
</evidence>
<dbReference type="SUPFAM" id="SSF90123">
    <property type="entry name" value="ABC transporter transmembrane region"/>
    <property type="match status" value="2"/>
</dbReference>
<comment type="caution">
    <text evidence="15">The sequence shown here is derived from an EMBL/GenBank/DDBJ whole genome shotgun (WGS) entry which is preliminary data.</text>
</comment>
<dbReference type="InterPro" id="IPR017871">
    <property type="entry name" value="ABC_transporter-like_CS"/>
</dbReference>
<dbReference type="InterPro" id="IPR003593">
    <property type="entry name" value="AAA+_ATPase"/>
</dbReference>
<dbReference type="GO" id="GO:0005743">
    <property type="term" value="C:mitochondrial inner membrane"/>
    <property type="evidence" value="ECO:0007669"/>
    <property type="project" value="TreeGrafter"/>
</dbReference>
<dbReference type="InterPro" id="IPR036640">
    <property type="entry name" value="ABC1_TM_sf"/>
</dbReference>
<dbReference type="GO" id="GO:0005886">
    <property type="term" value="C:plasma membrane"/>
    <property type="evidence" value="ECO:0007669"/>
    <property type="project" value="UniProtKB-SubCell"/>
</dbReference>
<feature type="transmembrane region" description="Helical" evidence="12">
    <location>
        <begin position="1090"/>
        <end position="1115"/>
    </location>
</feature>
<feature type="transmembrane region" description="Helical" evidence="12">
    <location>
        <begin position="416"/>
        <end position="440"/>
    </location>
</feature>
<keyword evidence="6" id="KW-0547">Nucleotide-binding</keyword>
<evidence type="ECO:0000256" key="9">
    <source>
        <dbReference type="ARBA" id="ARBA00023136"/>
    </source>
</evidence>
<evidence type="ECO:0000259" key="13">
    <source>
        <dbReference type="PROSITE" id="PS50893"/>
    </source>
</evidence>
<dbReference type="InterPro" id="IPR011527">
    <property type="entry name" value="ABC1_TM_dom"/>
</dbReference>
<feature type="transmembrane region" description="Helical" evidence="12">
    <location>
        <begin position="314"/>
        <end position="333"/>
    </location>
</feature>
<keyword evidence="9 12" id="KW-0472">Membrane</keyword>
<dbReference type="PROSITE" id="PS00211">
    <property type="entry name" value="ABC_TRANSPORTER_1"/>
    <property type="match status" value="2"/>
</dbReference>
<gene>
    <name evidence="15" type="ORF">A1Q1_03963</name>
</gene>
<feature type="transmembrane region" description="Helical" evidence="12">
    <location>
        <begin position="239"/>
        <end position="262"/>
    </location>
</feature>
<sequence>MSANPDRGAMLPPGQDAMAHEAARISDALDSSVNKQEIHEEAETAGAVAIEAGLNDASGDPAVFRPEPAVAADPVEMNNEPSTPIAPFNEKQSKSSTASTSSVIADDKIPQDLLKPATHSSSDSHVATKKPKGLKALFKKKKGEEKDTNDMVPPVGLFKLFRFATPFELFLQAIGLVLAAACGAAQPLMTLIFGKLTQSFTDFSKIINEMNSSGRPASDFAAQLAAAKADLKHEAGNNALYLMAIGLGTFACTWAYMFIWAYTSEIQAKRIREKYLHAVLRQDIAYFDELGAGEVATRIESDCHLVQVGIGEKIPISFSFVATFITGYVLAYARHAKLAGAITSILPVIMIAGSIMGIAGTKYTTGSLTFVSKAGTLAEEVISSIRTVQAFGAKRTLGAMFDALIGKSRDVGIKGAIVEGVGLGVMFFAIYSAQALAFAYGAILTHDGDAQVGVVINVFMSILIGSFSIAMLAPELQAVTKAKAAAAKLYDTIDRVPPIDSEDPNGLKLDVVHGHITFEHVAFHYPSRPNVPVLKDLTVDFEAGKTSALCGASGSGKSTVIQLIERFYDPISGVVKLDGHDIRSLNLKWLRQQIGLVSQEPVLFATTVRGNVEHGLIGSKWENASDEERFNLVKQACIDANAHDFITKLPDGYDTIVGERGMLLSGGQKQRVAIARAIVSDPRILLLDEATSALDGLSERVVQDALDKASIGRTTIVVAHRLATIKDADKILVMGSGEVLEEGTHNSLLEDEDGAYFKLVSNQKLSQTGADDLDEKDDLEDPDEILDEKKSIPGSPISEKVMLSRQMSPELFRAQTGRSIASQVLEQSAARREAEAEAQRKIPFMKLFFRLLKLNKDQKKWYIIGTIGAICSGLVYPALSILFGKSINDFAIIDLDEMKRQVFRKALWYFITAILAAICILVQITGFGKVGWQMLYKLRIKSFASVMRHDIEWFDKEENSTGGVTSNISDHPQKVQGLMGVTLGSIIQSCSTLIGGIIIGLCYAPLLALVGMACIPLVISSGYIRLRVVVLKDEKNKKWHASSAQMASEAAGAVRTVASLTREQDVDNIYSNSLKTPLKIAMRTAIYSQALYAASQGIAFLVIALVFYIGALWIVDGRYSTAEFFTGLTAVVFAAIQAGNVFMFVPDASSANSAAHSVYALFDNVPDIDADSPEGKILDPAQVQGHITLENIHFRYPSRPSVRVLRNLTIEVPPGKYVALVGPSGCGKSTTIQLIERFYDPMSGVVKLDSVDVRELNVASYRNQIALVSQEPTLYAGSIRFNILLGAAKPADQVTEEEIVQACKDANIYDFIMSLPDGFDTEVGGKGSQLSGGQKQRIAIARALVRNPKVLLLDEATAALDSTSERVVQQALDNAAKGRSTVAIAHRLATIQRADVIYFVSDGAVAEKGTHAELIAKRGAYYELVQMQNLSKLDQ</sequence>
<dbReference type="CDD" id="cd03249">
    <property type="entry name" value="ABC_MTABC3_MDL1_MDL2"/>
    <property type="match status" value="2"/>
</dbReference>
<dbReference type="KEGG" id="tasa:A1Q1_03963"/>
<evidence type="ECO:0000256" key="8">
    <source>
        <dbReference type="ARBA" id="ARBA00022989"/>
    </source>
</evidence>
<organism evidence="15 16">
    <name type="scientific">Trichosporon asahii var. asahii (strain ATCC 90039 / CBS 2479 / JCM 2466 / KCTC 7840 / NBRC 103889/ NCYC 2677 / UAMH 7654)</name>
    <name type="common">Yeast</name>
    <dbReference type="NCBI Taxonomy" id="1186058"/>
    <lineage>
        <taxon>Eukaryota</taxon>
        <taxon>Fungi</taxon>
        <taxon>Dikarya</taxon>
        <taxon>Basidiomycota</taxon>
        <taxon>Agaricomycotina</taxon>
        <taxon>Tremellomycetes</taxon>
        <taxon>Trichosporonales</taxon>
        <taxon>Trichosporonaceae</taxon>
        <taxon>Trichosporon</taxon>
    </lineage>
</organism>
<dbReference type="GO" id="GO:0016887">
    <property type="term" value="F:ATP hydrolysis activity"/>
    <property type="evidence" value="ECO:0007669"/>
    <property type="project" value="InterPro"/>
</dbReference>
<feature type="transmembrane region" description="Helical" evidence="12">
    <location>
        <begin position="452"/>
        <end position="473"/>
    </location>
</feature>
<comment type="subcellular location">
    <subcellularLocation>
        <location evidence="1">Cell membrane</location>
        <topology evidence="1">Multi-pass membrane protein</topology>
    </subcellularLocation>
</comment>
<feature type="transmembrane region" description="Helical" evidence="12">
    <location>
        <begin position="907"/>
        <end position="932"/>
    </location>
</feature>
<dbReference type="FunFam" id="1.20.1560.10:FF:000102">
    <property type="entry name" value="ABC multidrug transporter Mdr1"/>
    <property type="match status" value="1"/>
</dbReference>
<dbReference type="VEuPathDB" id="FungiDB:A1Q1_03963"/>
<evidence type="ECO:0000313" key="16">
    <source>
        <dbReference type="Proteomes" id="UP000002748"/>
    </source>
</evidence>
<evidence type="ECO:0000256" key="5">
    <source>
        <dbReference type="ARBA" id="ARBA00022737"/>
    </source>
</evidence>
<dbReference type="Pfam" id="PF00664">
    <property type="entry name" value="ABC_membrane"/>
    <property type="match status" value="2"/>
</dbReference>
<proteinExistence type="inferred from homology"/>